<comment type="caution">
    <text evidence="1">The sequence shown here is derived from an EMBL/GenBank/DDBJ whole genome shotgun (WGS) entry which is preliminary data.</text>
</comment>
<organism evidence="1 2">
    <name type="scientific">Xylaria bambusicola</name>
    <dbReference type="NCBI Taxonomy" id="326684"/>
    <lineage>
        <taxon>Eukaryota</taxon>
        <taxon>Fungi</taxon>
        <taxon>Dikarya</taxon>
        <taxon>Ascomycota</taxon>
        <taxon>Pezizomycotina</taxon>
        <taxon>Sordariomycetes</taxon>
        <taxon>Xylariomycetidae</taxon>
        <taxon>Xylariales</taxon>
        <taxon>Xylariaceae</taxon>
        <taxon>Xylaria</taxon>
    </lineage>
</organism>
<dbReference type="Proteomes" id="UP001305414">
    <property type="component" value="Unassembled WGS sequence"/>
</dbReference>
<accession>A0AAN7UN30</accession>
<gene>
    <name evidence="1" type="ORF">RRF57_011571</name>
</gene>
<dbReference type="EMBL" id="JAWHQM010000058">
    <property type="protein sequence ID" value="KAK5635860.1"/>
    <property type="molecule type" value="Genomic_DNA"/>
</dbReference>
<reference evidence="1 2" key="1">
    <citation type="submission" date="2023-10" db="EMBL/GenBank/DDBJ databases">
        <title>Draft genome sequence of Xylaria bambusicola isolate GMP-LS, the root and basal stem rot pathogen of sugarcane in Indonesia.</title>
        <authorList>
            <person name="Selvaraj P."/>
            <person name="Muralishankar V."/>
            <person name="Muruganantham S."/>
            <person name="Sp S."/>
            <person name="Haryani S."/>
            <person name="Lau K.J.X."/>
            <person name="Naqvi N.I."/>
        </authorList>
    </citation>
    <scope>NUCLEOTIDE SEQUENCE [LARGE SCALE GENOMIC DNA]</scope>
    <source>
        <strain evidence="1">GMP-LS</strain>
    </source>
</reference>
<protein>
    <submittedName>
        <fullName evidence="1">Uncharacterized protein</fullName>
    </submittedName>
</protein>
<name>A0AAN7UN30_9PEZI</name>
<evidence type="ECO:0000313" key="2">
    <source>
        <dbReference type="Proteomes" id="UP001305414"/>
    </source>
</evidence>
<keyword evidence="2" id="KW-1185">Reference proteome</keyword>
<sequence>MVNGPDISLNPRAFWYQPAFIVVVLSGRMGLPSNDSHRSPPQNFFDECLDIRKVIFVFPGWAPIMANDAV</sequence>
<dbReference type="AlphaFoldDB" id="A0AAN7UN30"/>
<proteinExistence type="predicted"/>
<evidence type="ECO:0000313" key="1">
    <source>
        <dbReference type="EMBL" id="KAK5635860.1"/>
    </source>
</evidence>